<reference evidence="2" key="1">
    <citation type="journal article" date="2023" name="Int. J. Syst. Evol. Microbiol.">
        <title>&lt;i&gt;Clostridium folliculivorans&lt;/i&gt; sp. nov., isolated from soil samples of an organic paddy in Japan.</title>
        <authorList>
            <person name="Tazawa J."/>
            <person name="Kobayashi H."/>
            <person name="Tanizawa Y."/>
            <person name="Uchino A."/>
            <person name="Tanaka F."/>
            <person name="Urashima Y."/>
            <person name="Miura S."/>
            <person name="Sakamoto M."/>
            <person name="Ohkuma M."/>
            <person name="Tohno M."/>
        </authorList>
    </citation>
    <scope>NUCLEOTIDE SEQUENCE</scope>
    <source>
        <strain evidence="2">D1-1</strain>
    </source>
</reference>
<proteinExistence type="predicted"/>
<dbReference type="RefSeq" id="WP_261854073.1">
    <property type="nucleotide sequence ID" value="NZ_BQXY01000010.1"/>
</dbReference>
<dbReference type="NCBIfam" id="TIGR04088">
    <property type="entry name" value="cognate_SipW"/>
    <property type="match status" value="1"/>
</dbReference>
<comment type="caution">
    <text evidence="2">The sequence shown here is derived from an EMBL/GenBank/DDBJ whole genome shotgun (WGS) entry which is preliminary data.</text>
</comment>
<protein>
    <recommendedName>
        <fullName evidence="4">Camelysin metallo-endopeptidase</fullName>
    </recommendedName>
</protein>
<dbReference type="EMBL" id="BQXY01000010">
    <property type="protein sequence ID" value="GKU27203.1"/>
    <property type="molecule type" value="Genomic_DNA"/>
</dbReference>
<feature type="signal peptide" evidence="1">
    <location>
        <begin position="1"/>
        <end position="25"/>
    </location>
</feature>
<keyword evidence="3" id="KW-1185">Reference proteome</keyword>
<dbReference type="AlphaFoldDB" id="A0A9W5Y651"/>
<evidence type="ECO:0000313" key="2">
    <source>
        <dbReference type="EMBL" id="GKU27203.1"/>
    </source>
</evidence>
<dbReference type="Pfam" id="PF12389">
    <property type="entry name" value="Peptidase_M73"/>
    <property type="match status" value="1"/>
</dbReference>
<organism evidence="2 3">
    <name type="scientific">Clostridium folliculivorans</name>
    <dbReference type="NCBI Taxonomy" id="2886038"/>
    <lineage>
        <taxon>Bacteria</taxon>
        <taxon>Bacillati</taxon>
        <taxon>Bacillota</taxon>
        <taxon>Clostridia</taxon>
        <taxon>Eubacteriales</taxon>
        <taxon>Clostridiaceae</taxon>
        <taxon>Clostridium</taxon>
    </lineage>
</organism>
<dbReference type="Proteomes" id="UP001057868">
    <property type="component" value="Unassembled WGS sequence"/>
</dbReference>
<dbReference type="InterPro" id="IPR022121">
    <property type="entry name" value="Peptidase_M73_camelysin"/>
</dbReference>
<evidence type="ECO:0000313" key="3">
    <source>
        <dbReference type="Proteomes" id="UP001057868"/>
    </source>
</evidence>
<evidence type="ECO:0008006" key="4">
    <source>
        <dbReference type="Google" id="ProtNLM"/>
    </source>
</evidence>
<keyword evidence="1" id="KW-0732">Signal</keyword>
<sequence length="227" mass="24808">MNKKSIGAVLLSAALFVAGTGATFAYFTNKTQTDVVSFTTGNVKVQFLSAQETNWRYVDGANNNKNSEIDLTNKANATKVAPGDKITKTFTLQNNGSLDAKVRMQLKDMTANSDKVEDHGFWIFHDYDCVKAYTVGADGKVDAVKVNLEYDADGKNIKYITLDAKHDETVQVEMTVTLDPTMGNGNLVSANNPNGPATYSNFDKQFDLQLVAEATQWNNPGWDQAGN</sequence>
<accession>A0A9W5Y651</accession>
<evidence type="ECO:0000256" key="1">
    <source>
        <dbReference type="SAM" id="SignalP"/>
    </source>
</evidence>
<name>A0A9W5Y651_9CLOT</name>
<gene>
    <name evidence="2" type="ORF">CFOLD11_40300</name>
</gene>
<feature type="chain" id="PRO_5040733256" description="Camelysin metallo-endopeptidase" evidence="1">
    <location>
        <begin position="26"/>
        <end position="227"/>
    </location>
</feature>
<dbReference type="InterPro" id="IPR023833">
    <property type="entry name" value="Signal_pept_SipW-depend-type"/>
</dbReference>